<organism evidence="1">
    <name type="scientific">Homalodisca liturata</name>
    <dbReference type="NCBI Taxonomy" id="320908"/>
    <lineage>
        <taxon>Eukaryota</taxon>
        <taxon>Metazoa</taxon>
        <taxon>Ecdysozoa</taxon>
        <taxon>Arthropoda</taxon>
        <taxon>Hexapoda</taxon>
        <taxon>Insecta</taxon>
        <taxon>Pterygota</taxon>
        <taxon>Neoptera</taxon>
        <taxon>Paraneoptera</taxon>
        <taxon>Hemiptera</taxon>
        <taxon>Auchenorrhyncha</taxon>
        <taxon>Membracoidea</taxon>
        <taxon>Cicadellidae</taxon>
        <taxon>Cicadellinae</taxon>
        <taxon>Proconiini</taxon>
        <taxon>Homalodisca</taxon>
    </lineage>
</organism>
<feature type="non-terminal residue" evidence="1">
    <location>
        <position position="137"/>
    </location>
</feature>
<accession>A0A1B6K0B4</accession>
<evidence type="ECO:0000313" key="1">
    <source>
        <dbReference type="EMBL" id="JAT04893.1"/>
    </source>
</evidence>
<proteinExistence type="predicted"/>
<dbReference type="AlphaFoldDB" id="A0A1B6K0B4"/>
<protein>
    <recommendedName>
        <fullName evidence="2">HTH CENPB-type domain-containing protein</fullName>
    </recommendedName>
</protein>
<name>A0A1B6K0B4_9HEMI</name>
<evidence type="ECO:0008006" key="2">
    <source>
        <dbReference type="Google" id="ProtNLM"/>
    </source>
</evidence>
<reference evidence="1" key="1">
    <citation type="submission" date="2015-11" db="EMBL/GenBank/DDBJ databases">
        <title>De novo transcriptome assembly of four potential Pierce s Disease insect vectors from Arizona vineyards.</title>
        <authorList>
            <person name="Tassone E.E."/>
        </authorList>
    </citation>
    <scope>NUCLEOTIDE SEQUENCE</scope>
</reference>
<sequence>MMARELAFKYALALNLDQRIPAKWRTTGLSGEEWLNHFMKRHQGLSLRQAEKTSLSRNTSFNKHNVGTYFDNLEALFAKVEVPPSRILNLDESGISTVLEAPKVIAARGTKQVGQVVSGERGEQITFCAVICADGTY</sequence>
<dbReference type="EMBL" id="GECU01002814">
    <property type="protein sequence ID" value="JAT04893.1"/>
    <property type="molecule type" value="Transcribed_RNA"/>
</dbReference>
<gene>
    <name evidence="1" type="ORF">g.56304</name>
</gene>